<gene>
    <name evidence="2" type="ORF">CILFYP54_00850</name>
</gene>
<evidence type="ECO:0008006" key="3">
    <source>
        <dbReference type="Google" id="ProtNLM"/>
    </source>
</evidence>
<accession>A0A6N3CBT1</accession>
<feature type="transmembrane region" description="Helical" evidence="1">
    <location>
        <begin position="58"/>
        <end position="76"/>
    </location>
</feature>
<name>A0A6N3CBT1_9ACTN</name>
<keyword evidence="1" id="KW-0812">Transmembrane</keyword>
<reference evidence="2" key="1">
    <citation type="submission" date="2019-11" db="EMBL/GenBank/DDBJ databases">
        <authorList>
            <person name="Feng L."/>
        </authorList>
    </citation>
    <scope>NUCLEOTIDE SEQUENCE</scope>
    <source>
        <strain evidence="2">CintestinalisLFYP54</strain>
    </source>
</reference>
<protein>
    <recommendedName>
        <fullName evidence="3">DUF5105 domain-containing protein</fullName>
    </recommendedName>
</protein>
<sequence length="239" mass="26250">MRRASAVCRRPLFVPAVHRDAAVYLESFAYHQANVRLGGACRTGLHSAVGRKRHEEEVWTIPLVVLAVACTVFLGGCGGPSVEELIREDLETAFSEVSPDNEELLTAMTDSSDGGFETLGIDTQEFAKAYLDGFTHEIKEVAVDEEAGTADATVVLKMKSLTAIMSEFTGKFQEYLTTIDPQTVESEEALYKEAGAMLMKAVKNAEPEESECVFTYEKDDENTWSATDSAEQQILEAMM</sequence>
<keyword evidence="1" id="KW-0472">Membrane</keyword>
<organism evidence="2">
    <name type="scientific">Collinsella intestinalis</name>
    <dbReference type="NCBI Taxonomy" id="147207"/>
    <lineage>
        <taxon>Bacteria</taxon>
        <taxon>Bacillati</taxon>
        <taxon>Actinomycetota</taxon>
        <taxon>Coriobacteriia</taxon>
        <taxon>Coriobacteriales</taxon>
        <taxon>Coriobacteriaceae</taxon>
        <taxon>Collinsella</taxon>
    </lineage>
</organism>
<keyword evidence="1" id="KW-1133">Transmembrane helix</keyword>
<evidence type="ECO:0000313" key="2">
    <source>
        <dbReference type="EMBL" id="VYU13502.1"/>
    </source>
</evidence>
<proteinExistence type="predicted"/>
<dbReference type="AlphaFoldDB" id="A0A6N3CBT1"/>
<evidence type="ECO:0000256" key="1">
    <source>
        <dbReference type="SAM" id="Phobius"/>
    </source>
</evidence>
<dbReference type="EMBL" id="CACRTN010000017">
    <property type="protein sequence ID" value="VYU13502.1"/>
    <property type="molecule type" value="Genomic_DNA"/>
</dbReference>